<gene>
    <name evidence="2" type="ORF">Acr_29g0012330</name>
</gene>
<reference evidence="2 3" key="1">
    <citation type="submission" date="2019-07" db="EMBL/GenBank/DDBJ databases">
        <title>De Novo Assembly of kiwifruit Actinidia rufa.</title>
        <authorList>
            <person name="Sugita-Konishi S."/>
            <person name="Sato K."/>
            <person name="Mori E."/>
            <person name="Abe Y."/>
            <person name="Kisaki G."/>
            <person name="Hamano K."/>
            <person name="Suezawa K."/>
            <person name="Otani M."/>
            <person name="Fukuda T."/>
            <person name="Manabe T."/>
            <person name="Gomi K."/>
            <person name="Tabuchi M."/>
            <person name="Akimitsu K."/>
            <person name="Kataoka I."/>
        </authorList>
    </citation>
    <scope>NUCLEOTIDE SEQUENCE [LARGE SCALE GENOMIC DNA]</scope>
    <source>
        <strain evidence="3">cv. Fuchu</strain>
    </source>
</reference>
<feature type="region of interest" description="Disordered" evidence="1">
    <location>
        <begin position="55"/>
        <end position="84"/>
    </location>
</feature>
<evidence type="ECO:0000313" key="3">
    <source>
        <dbReference type="Proteomes" id="UP000585474"/>
    </source>
</evidence>
<keyword evidence="3" id="KW-1185">Reference proteome</keyword>
<dbReference type="AlphaFoldDB" id="A0A7J0HGB3"/>
<protein>
    <submittedName>
        <fullName evidence="2">Uncharacterized protein</fullName>
    </submittedName>
</protein>
<sequence length="84" mass="8912">MSKKTLSLSQLYATSSLPLSNRHHQFGPFIGAVLSKSSTVETSLSSFAASGLLRVPPVPPPSTLPSAPEHFSTDSSDGENGQRW</sequence>
<dbReference type="Proteomes" id="UP000585474">
    <property type="component" value="Unassembled WGS sequence"/>
</dbReference>
<dbReference type="EMBL" id="BJWL01000029">
    <property type="protein sequence ID" value="GFZ22071.1"/>
    <property type="molecule type" value="Genomic_DNA"/>
</dbReference>
<comment type="caution">
    <text evidence="2">The sequence shown here is derived from an EMBL/GenBank/DDBJ whole genome shotgun (WGS) entry which is preliminary data.</text>
</comment>
<name>A0A7J0HGB3_9ERIC</name>
<evidence type="ECO:0000313" key="2">
    <source>
        <dbReference type="EMBL" id="GFZ22071.1"/>
    </source>
</evidence>
<proteinExistence type="predicted"/>
<accession>A0A7J0HGB3</accession>
<organism evidence="2 3">
    <name type="scientific">Actinidia rufa</name>
    <dbReference type="NCBI Taxonomy" id="165716"/>
    <lineage>
        <taxon>Eukaryota</taxon>
        <taxon>Viridiplantae</taxon>
        <taxon>Streptophyta</taxon>
        <taxon>Embryophyta</taxon>
        <taxon>Tracheophyta</taxon>
        <taxon>Spermatophyta</taxon>
        <taxon>Magnoliopsida</taxon>
        <taxon>eudicotyledons</taxon>
        <taxon>Gunneridae</taxon>
        <taxon>Pentapetalae</taxon>
        <taxon>asterids</taxon>
        <taxon>Ericales</taxon>
        <taxon>Actinidiaceae</taxon>
        <taxon>Actinidia</taxon>
    </lineage>
</organism>
<evidence type="ECO:0000256" key="1">
    <source>
        <dbReference type="SAM" id="MobiDB-lite"/>
    </source>
</evidence>
<feature type="compositionally biased region" description="Polar residues" evidence="1">
    <location>
        <begin position="73"/>
        <end position="84"/>
    </location>
</feature>